<dbReference type="PANTHER" id="PTHR48043:SF159">
    <property type="entry name" value="EG:EG0003.4 PROTEIN-RELATED"/>
    <property type="match status" value="1"/>
</dbReference>
<keyword evidence="5" id="KW-0472">Membrane</keyword>
<protein>
    <recommendedName>
        <fullName evidence="5">UDP-glucuronosyltransferase</fullName>
        <ecNumber evidence="5">2.4.1.17</ecNumber>
    </recommendedName>
</protein>
<feature type="signal peptide" evidence="5">
    <location>
        <begin position="1"/>
        <end position="21"/>
    </location>
</feature>
<comment type="similarity">
    <text evidence="1 4">Belongs to the UDP-glycosyltransferase family.</text>
</comment>
<evidence type="ECO:0000256" key="3">
    <source>
        <dbReference type="ARBA" id="ARBA00022679"/>
    </source>
</evidence>
<dbReference type="Pfam" id="PF00201">
    <property type="entry name" value="UDPGT"/>
    <property type="match status" value="1"/>
</dbReference>
<gene>
    <name evidence="6" type="ORF">EEDITHA_LOCUS10030</name>
</gene>
<dbReference type="InterPro" id="IPR050271">
    <property type="entry name" value="UDP-glycosyltransferase"/>
</dbReference>
<reference evidence="6" key="1">
    <citation type="submission" date="2022-03" db="EMBL/GenBank/DDBJ databases">
        <authorList>
            <person name="Tunstrom K."/>
        </authorList>
    </citation>
    <scope>NUCLEOTIDE SEQUENCE</scope>
</reference>
<dbReference type="EMBL" id="CAKOGL010000014">
    <property type="protein sequence ID" value="CAH2094472.1"/>
    <property type="molecule type" value="Genomic_DNA"/>
</dbReference>
<evidence type="ECO:0000256" key="1">
    <source>
        <dbReference type="ARBA" id="ARBA00009995"/>
    </source>
</evidence>
<feature type="chain" id="PRO_5043109839" description="UDP-glucuronosyltransferase" evidence="5">
    <location>
        <begin position="22"/>
        <end position="523"/>
    </location>
</feature>
<dbReference type="Gene3D" id="3.40.50.2000">
    <property type="entry name" value="Glycogen Phosphorylase B"/>
    <property type="match status" value="1"/>
</dbReference>
<evidence type="ECO:0000313" key="7">
    <source>
        <dbReference type="Proteomes" id="UP001153954"/>
    </source>
</evidence>
<evidence type="ECO:0000256" key="4">
    <source>
        <dbReference type="RuleBase" id="RU003718"/>
    </source>
</evidence>
<dbReference type="CDD" id="cd03784">
    <property type="entry name" value="GT1_Gtf-like"/>
    <property type="match status" value="1"/>
</dbReference>
<dbReference type="EC" id="2.4.1.17" evidence="5"/>
<keyword evidence="5" id="KW-0812">Transmembrane</keyword>
<dbReference type="InterPro" id="IPR002213">
    <property type="entry name" value="UDP_glucos_trans"/>
</dbReference>
<sequence length="523" mass="59873">MALPIITVVFLLLYFWQTVQCASFLALFSSLSFADHLVYRGYISLLAHRGHSVVVMTPYPGHYTYPDTERIIELNVGQESEPFWEEYKNLMTDTDDYYPRMRAINDLSIKVAVSQLKSKAMTALLINPNVKFDLVITEADVPVLYAVADKYQVPHIAITTSSGKIHQYESKGSPIHPVFYPDVNSLNYRNLSQWQKLVEINRHFQTRYEYYNTYLPLCEIAAQKIFGLKKSLLEIEYDIDLLFVAANPLLIGNRPSPPAITYVDRMQIKPGFLLPQELKGLLDSASNGAIYFSLGAIQEPEHLSVNILQTLADAFRELPYLVLWKIGNTTMINKPDNVISNAWFPQQEILAHPNLKAFITHGGSRSLEEALFYEVPIIGLPVVRSRKIFIGEIIRYGAGEILDINYLEKEIVKELITAVATDEKYKKAMSKLKREVVDDIISGPENAVWWTEYVLRHGGAKHLRSPAVGVSFYKYYMLDMISVLLFISLTILTATFYIVRYVIKRLRKRIFQRFDKSGKFKAL</sequence>
<comment type="caution">
    <text evidence="6">The sequence shown here is derived from an EMBL/GenBank/DDBJ whole genome shotgun (WGS) entry which is preliminary data.</text>
</comment>
<dbReference type="AlphaFoldDB" id="A0AAU9U8L2"/>
<evidence type="ECO:0000313" key="6">
    <source>
        <dbReference type="EMBL" id="CAH2094472.1"/>
    </source>
</evidence>
<organism evidence="6 7">
    <name type="scientific">Euphydryas editha</name>
    <name type="common">Edith's checkerspot</name>
    <dbReference type="NCBI Taxonomy" id="104508"/>
    <lineage>
        <taxon>Eukaryota</taxon>
        <taxon>Metazoa</taxon>
        <taxon>Ecdysozoa</taxon>
        <taxon>Arthropoda</taxon>
        <taxon>Hexapoda</taxon>
        <taxon>Insecta</taxon>
        <taxon>Pterygota</taxon>
        <taxon>Neoptera</taxon>
        <taxon>Endopterygota</taxon>
        <taxon>Lepidoptera</taxon>
        <taxon>Glossata</taxon>
        <taxon>Ditrysia</taxon>
        <taxon>Papilionoidea</taxon>
        <taxon>Nymphalidae</taxon>
        <taxon>Nymphalinae</taxon>
        <taxon>Euphydryas</taxon>
    </lineage>
</organism>
<dbReference type="InterPro" id="IPR035595">
    <property type="entry name" value="UDP_glycos_trans_CS"/>
</dbReference>
<dbReference type="GO" id="GO:0016020">
    <property type="term" value="C:membrane"/>
    <property type="evidence" value="ECO:0007669"/>
    <property type="project" value="UniProtKB-SubCell"/>
</dbReference>
<comment type="subcellular location">
    <subcellularLocation>
        <location evidence="5">Membrane</location>
        <topology evidence="5">Single-pass membrane protein</topology>
    </subcellularLocation>
</comment>
<keyword evidence="5" id="KW-0732">Signal</keyword>
<proteinExistence type="inferred from homology"/>
<accession>A0AAU9U8L2</accession>
<dbReference type="GO" id="GO:0015020">
    <property type="term" value="F:glucuronosyltransferase activity"/>
    <property type="evidence" value="ECO:0007669"/>
    <property type="project" value="UniProtKB-EC"/>
</dbReference>
<name>A0AAU9U8L2_EUPED</name>
<evidence type="ECO:0000256" key="5">
    <source>
        <dbReference type="RuleBase" id="RU362059"/>
    </source>
</evidence>
<dbReference type="PANTHER" id="PTHR48043">
    <property type="entry name" value="EG:EG0003.4 PROTEIN-RELATED"/>
    <property type="match status" value="1"/>
</dbReference>
<dbReference type="Proteomes" id="UP001153954">
    <property type="component" value="Unassembled WGS sequence"/>
</dbReference>
<keyword evidence="3 4" id="KW-0808">Transferase</keyword>
<dbReference type="PROSITE" id="PS00375">
    <property type="entry name" value="UDPGT"/>
    <property type="match status" value="1"/>
</dbReference>
<dbReference type="FunFam" id="3.40.50.2000:FF:000021">
    <property type="entry name" value="UDP-glucuronosyltransferase"/>
    <property type="match status" value="1"/>
</dbReference>
<keyword evidence="5" id="KW-1133">Transmembrane helix</keyword>
<dbReference type="SUPFAM" id="SSF53756">
    <property type="entry name" value="UDP-Glycosyltransferase/glycogen phosphorylase"/>
    <property type="match status" value="1"/>
</dbReference>
<keyword evidence="2 4" id="KW-0328">Glycosyltransferase</keyword>
<evidence type="ECO:0000256" key="2">
    <source>
        <dbReference type="ARBA" id="ARBA00022676"/>
    </source>
</evidence>
<keyword evidence="7" id="KW-1185">Reference proteome</keyword>
<comment type="catalytic activity">
    <reaction evidence="5">
        <text>glucuronate acceptor + UDP-alpha-D-glucuronate = acceptor beta-D-glucuronoside + UDP + H(+)</text>
        <dbReference type="Rhea" id="RHEA:21032"/>
        <dbReference type="ChEBI" id="CHEBI:15378"/>
        <dbReference type="ChEBI" id="CHEBI:58052"/>
        <dbReference type="ChEBI" id="CHEBI:58223"/>
        <dbReference type="ChEBI" id="CHEBI:132367"/>
        <dbReference type="ChEBI" id="CHEBI:132368"/>
        <dbReference type="EC" id="2.4.1.17"/>
    </reaction>
</comment>
<feature type="transmembrane region" description="Helical" evidence="5">
    <location>
        <begin position="480"/>
        <end position="503"/>
    </location>
</feature>